<sequence>MARAAAQTFVDDDEGYLAWQAAHPDLYVINAERSLNPNNLVLHRATCRTISGTPTRGSQWTGPYVKICGSQSDLDEYPTARPCRICLADDR</sequence>
<evidence type="ECO:0000313" key="2">
    <source>
        <dbReference type="Proteomes" id="UP000192674"/>
    </source>
</evidence>
<accession>A0A1W2FMX8</accession>
<proteinExistence type="predicted"/>
<evidence type="ECO:0000313" key="1">
    <source>
        <dbReference type="EMBL" id="SMD23339.1"/>
    </source>
</evidence>
<dbReference type="Proteomes" id="UP000192674">
    <property type="component" value="Unassembled WGS sequence"/>
</dbReference>
<organism evidence="1 2">
    <name type="scientific">Kibdelosporangium aridum</name>
    <dbReference type="NCBI Taxonomy" id="2030"/>
    <lineage>
        <taxon>Bacteria</taxon>
        <taxon>Bacillati</taxon>
        <taxon>Actinomycetota</taxon>
        <taxon>Actinomycetes</taxon>
        <taxon>Pseudonocardiales</taxon>
        <taxon>Pseudonocardiaceae</taxon>
        <taxon>Kibdelosporangium</taxon>
    </lineage>
</organism>
<dbReference type="EMBL" id="FWXV01000009">
    <property type="protein sequence ID" value="SMD23339.1"/>
    <property type="molecule type" value="Genomic_DNA"/>
</dbReference>
<dbReference type="AlphaFoldDB" id="A0A1W2FMX8"/>
<protein>
    <submittedName>
        <fullName evidence="1">Uncharacterized protein</fullName>
    </submittedName>
</protein>
<reference evidence="1 2" key="1">
    <citation type="submission" date="2017-04" db="EMBL/GenBank/DDBJ databases">
        <authorList>
            <person name="Afonso C.L."/>
            <person name="Miller P.J."/>
            <person name="Scott M.A."/>
            <person name="Spackman E."/>
            <person name="Goraichik I."/>
            <person name="Dimitrov K.M."/>
            <person name="Suarez D.L."/>
            <person name="Swayne D.E."/>
        </authorList>
    </citation>
    <scope>NUCLEOTIDE SEQUENCE [LARGE SCALE GENOMIC DNA]</scope>
    <source>
        <strain evidence="1 2">DSM 43828</strain>
    </source>
</reference>
<keyword evidence="2" id="KW-1185">Reference proteome</keyword>
<gene>
    <name evidence="1" type="ORF">SAMN05661093_07914</name>
</gene>
<name>A0A1W2FMX8_KIBAR</name>